<sequence>MQCIQSIGLLPASIRVLAIAAALSIGLPSIDASESLTPLGRETTDRQGDLQRRLLESGLAAVAETICRQHLADAKPGSDESATWTIRLSNAMLQRGIEQRPIDPAVWDRSSNLLESWLVGYETSRRADWIRLARAMVDFRRSQTATLSVLASPESSPLRLAALAAIRDCEDRLTQLADALQETIPLADLKRDDRLAPAAELRVVQGTVQRQLVRTLLARADLYPPDSDDALAAAADAAAQAETLLRKTPADDPSFGDVVRLLAESWLRVDDTHKAALALRPLLPANESEEGDPTPSTAAASIWDIVPETGAMLIRIAIAEGKRGEAQQWLDAYFQPDDYTKTVRAAPPTLDLARLEFLLSGKNPDVQSAADWAEAIEARHGAFYGRMASLRLIDLGDSGEAADPRVMATAAAAMLRRGEFAAAAGQYAEAANREAKGGEAESAFQHRLQSGAAYRKAGDLDAASQQLAQAGEGLTSHRLAQAAHLQAAFLLVEAGWEGDSPRQRRYQKLLETQLRLWPEGAQTPQARQMLSQLFENRQAWADAARLWTLAAGDSTRAASLWRKALRTEKEPDQQADLLKEAIAQLPADGEQALLVALWGDRTVVLKFGWDALNQQLGQAEFPAADKARFAVALAQLRLGKTSTLDLDFLSANPDKPWPLDLIDCLGRDAQQHSVDRKRLGDVILAVANRIASETRSLPDQLAILKALVASEQSNRAMEVIGQFPEPRSGSLARELAQMLLHSDGPDDRRQGIERMLQYGRGMKKGSDDWFAVQLEICQAYLTVNDSQAAAKLANYLLLTSPPSDPQQLARLREFAQAD</sequence>
<reference evidence="1 2" key="1">
    <citation type="submission" date="2019-02" db="EMBL/GenBank/DDBJ databases">
        <title>Deep-cultivation of Planctomycetes and their phenomic and genomic characterization uncovers novel biology.</title>
        <authorList>
            <person name="Wiegand S."/>
            <person name="Jogler M."/>
            <person name="Boedeker C."/>
            <person name="Pinto D."/>
            <person name="Vollmers J."/>
            <person name="Rivas-Marin E."/>
            <person name="Kohn T."/>
            <person name="Peeters S.H."/>
            <person name="Heuer A."/>
            <person name="Rast P."/>
            <person name="Oberbeckmann S."/>
            <person name="Bunk B."/>
            <person name="Jeske O."/>
            <person name="Meyerdierks A."/>
            <person name="Storesund J.E."/>
            <person name="Kallscheuer N."/>
            <person name="Luecker S."/>
            <person name="Lage O.M."/>
            <person name="Pohl T."/>
            <person name="Merkel B.J."/>
            <person name="Hornburger P."/>
            <person name="Mueller R.-W."/>
            <person name="Bruemmer F."/>
            <person name="Labrenz M."/>
            <person name="Spormann A.M."/>
            <person name="Op den Camp H."/>
            <person name="Overmann J."/>
            <person name="Amann R."/>
            <person name="Jetten M.S.M."/>
            <person name="Mascher T."/>
            <person name="Medema M.H."/>
            <person name="Devos D.P."/>
            <person name="Kaster A.-K."/>
            <person name="Ovreas L."/>
            <person name="Rohde M."/>
            <person name="Galperin M.Y."/>
            <person name="Jogler C."/>
        </authorList>
    </citation>
    <scope>NUCLEOTIDE SEQUENCE [LARGE SCALE GENOMIC DNA]</scope>
    <source>
        <strain evidence="1 2">EC9</strain>
    </source>
</reference>
<dbReference type="EMBL" id="CP036261">
    <property type="protein sequence ID" value="QDS90699.1"/>
    <property type="molecule type" value="Genomic_DNA"/>
</dbReference>
<dbReference type="AlphaFoldDB" id="A0A517M735"/>
<dbReference type="Proteomes" id="UP000319557">
    <property type="component" value="Chromosome"/>
</dbReference>
<keyword evidence="2" id="KW-1185">Reference proteome</keyword>
<protein>
    <submittedName>
        <fullName evidence="1">Uncharacterized protein</fullName>
    </submittedName>
</protein>
<dbReference type="RefSeq" id="WP_145348468.1">
    <property type="nucleotide sequence ID" value="NZ_CP036261.1"/>
</dbReference>
<proteinExistence type="predicted"/>
<gene>
    <name evidence="1" type="ORF">EC9_49140</name>
</gene>
<dbReference type="OrthoDB" id="223214at2"/>
<evidence type="ECO:0000313" key="2">
    <source>
        <dbReference type="Proteomes" id="UP000319557"/>
    </source>
</evidence>
<name>A0A517M735_9BACT</name>
<evidence type="ECO:0000313" key="1">
    <source>
        <dbReference type="EMBL" id="QDS90699.1"/>
    </source>
</evidence>
<accession>A0A517M735</accession>
<dbReference type="KEGG" id="ruv:EC9_49140"/>
<organism evidence="1 2">
    <name type="scientific">Rosistilla ulvae</name>
    <dbReference type="NCBI Taxonomy" id="1930277"/>
    <lineage>
        <taxon>Bacteria</taxon>
        <taxon>Pseudomonadati</taxon>
        <taxon>Planctomycetota</taxon>
        <taxon>Planctomycetia</taxon>
        <taxon>Pirellulales</taxon>
        <taxon>Pirellulaceae</taxon>
        <taxon>Rosistilla</taxon>
    </lineage>
</organism>